<dbReference type="Proteomes" id="UP000287701">
    <property type="component" value="Chromosome"/>
</dbReference>
<evidence type="ECO:0000259" key="1">
    <source>
        <dbReference type="Pfam" id="PF19898"/>
    </source>
</evidence>
<dbReference type="Pfam" id="PF19898">
    <property type="entry name" value="DUF6371"/>
    <property type="match status" value="1"/>
</dbReference>
<dbReference type="Pfam" id="PF21957">
    <property type="entry name" value="Zn_ribbon_16"/>
    <property type="match status" value="1"/>
</dbReference>
<dbReference type="OrthoDB" id="1068350at2"/>
<evidence type="ECO:0000259" key="2">
    <source>
        <dbReference type="Pfam" id="PF21957"/>
    </source>
</evidence>
<organism evidence="3 4">
    <name type="scientific">Ornithobacterium rhinotracheale</name>
    <dbReference type="NCBI Taxonomy" id="28251"/>
    <lineage>
        <taxon>Bacteria</taxon>
        <taxon>Pseudomonadati</taxon>
        <taxon>Bacteroidota</taxon>
        <taxon>Flavobacteriia</taxon>
        <taxon>Flavobacteriales</taxon>
        <taxon>Weeksellaceae</taxon>
        <taxon>Ornithobacterium</taxon>
    </lineage>
</organism>
<dbReference type="NCBIfam" id="NF040506">
    <property type="entry name" value="PG0870_Nterm"/>
    <property type="match status" value="1"/>
</dbReference>
<dbReference type="InterPro" id="IPR045951">
    <property type="entry name" value="DUF6371"/>
</dbReference>
<reference evidence="3 4" key="1">
    <citation type="submission" date="2019-01" db="EMBL/GenBank/DDBJ databases">
        <title>Whole Genome of Ornithobacterium rhinotracheale FARPER-174b.</title>
        <authorList>
            <person name="Tataje-Lavanda L.A."/>
            <person name="Montalvan A."/>
            <person name="Montesinos R."/>
            <person name="Zimic M."/>
            <person name="Fernandez-Sanchez M."/>
            <person name="Fernandez-Diaz M."/>
        </authorList>
    </citation>
    <scope>NUCLEOTIDE SEQUENCE [LARGE SCALE GENOMIC DNA]</scope>
    <source>
        <strain evidence="3 4">FARPER-174b</strain>
    </source>
</reference>
<accession>A0A410JQM3</accession>
<evidence type="ECO:0000313" key="4">
    <source>
        <dbReference type="Proteomes" id="UP000287701"/>
    </source>
</evidence>
<evidence type="ECO:0000313" key="3">
    <source>
        <dbReference type="EMBL" id="QAR30424.1"/>
    </source>
</evidence>
<dbReference type="RefSeq" id="WP_128500915.1">
    <property type="nucleotide sequence ID" value="NZ_CP035107.1"/>
</dbReference>
<dbReference type="AlphaFoldDB" id="A0A410JQM3"/>
<name>A0A410JQM3_ORNRH</name>
<dbReference type="InterPro" id="IPR047731">
    <property type="entry name" value="Zinc_ribbon_put"/>
</dbReference>
<gene>
    <name evidence="3" type="ORF">EQP59_03170</name>
</gene>
<feature type="domain" description="DUF6371" evidence="1">
    <location>
        <begin position="92"/>
        <end position="239"/>
    </location>
</feature>
<proteinExistence type="predicted"/>
<dbReference type="EMBL" id="CP035107">
    <property type="protein sequence ID" value="QAR30424.1"/>
    <property type="molecule type" value="Genomic_DNA"/>
</dbReference>
<feature type="domain" description="Zinc beta-ribbon finger putative" evidence="2">
    <location>
        <begin position="5"/>
        <end position="60"/>
    </location>
</feature>
<protein>
    <submittedName>
        <fullName evidence="3">Uncharacterized protein</fullName>
    </submittedName>
</protein>
<sequence length="297" mass="35074">MHKEYRYKLDSSSRKFICPSCGKKTFVRFIDSLTKEYLQDNLGRCDREINCGYFKYPNKNKLETTLQAPKVKETTYHDYDLVEKTMDYKGDNNFLNYLRSLFKEDIVQKIKRDYKIGTADFFYNGAIFWQIDDHEKVRGGKIIQYKEDGHRTKNINWVHVHLLKQKKIDEFHLSQCLFGLHLIQIEKDKPIAIVESEKTACIMSVTFPAFLWLATGSLQGINFNKLLPIKNRKIILYPDTSPIRNEKSAYSIWTEKAEYFKQLGFDIHVSDLLENLANEDDRERGFDLADYVNYPKK</sequence>